<dbReference type="PANTHER" id="PTHR36842">
    <property type="entry name" value="PROTEIN TOLB HOMOLOG"/>
    <property type="match status" value="1"/>
</dbReference>
<evidence type="ECO:0000256" key="1">
    <source>
        <dbReference type="ARBA" id="ARBA00009820"/>
    </source>
</evidence>
<dbReference type="SUPFAM" id="SSF69304">
    <property type="entry name" value="Tricorn protease N-terminal domain"/>
    <property type="match status" value="2"/>
</dbReference>
<proteinExistence type="inferred from homology"/>
<dbReference type="InterPro" id="IPR011659">
    <property type="entry name" value="WD40"/>
</dbReference>
<organism evidence="4">
    <name type="scientific">Candidatus Methanogaster sp. ANME-2c ERB4</name>
    <dbReference type="NCBI Taxonomy" id="2759911"/>
    <lineage>
        <taxon>Archaea</taxon>
        <taxon>Methanobacteriati</taxon>
        <taxon>Methanobacteriota</taxon>
        <taxon>Stenosarchaea group</taxon>
        <taxon>Methanomicrobia</taxon>
        <taxon>Methanosarcinales</taxon>
        <taxon>ANME-2 cluster</taxon>
        <taxon>Candidatus Methanogasteraceae</taxon>
        <taxon>Candidatus Methanogaster</taxon>
    </lineage>
</organism>
<name>A0A7G9YBE1_9EURY</name>
<evidence type="ECO:0000313" key="4">
    <source>
        <dbReference type="EMBL" id="QNO45325.1"/>
    </source>
</evidence>
<dbReference type="AlphaFoldDB" id="A0A7G9YBE1"/>
<feature type="domain" description="Prolow-density lipoprotein receptor-related protein 1-like beta-propeller" evidence="2">
    <location>
        <begin position="94"/>
        <end position="355"/>
    </location>
</feature>
<dbReference type="EMBL" id="MT630714">
    <property type="protein sequence ID" value="QNO42150.1"/>
    <property type="molecule type" value="Genomic_DNA"/>
</dbReference>
<dbReference type="InterPro" id="IPR011042">
    <property type="entry name" value="6-blade_b-propeller_TolB-like"/>
</dbReference>
<comment type="similarity">
    <text evidence="1">Belongs to the TolB family.</text>
</comment>
<evidence type="ECO:0000259" key="2">
    <source>
        <dbReference type="Pfam" id="PF16472"/>
    </source>
</evidence>
<reference evidence="4" key="1">
    <citation type="submission" date="2020-06" db="EMBL/GenBank/DDBJ databases">
        <title>Unique genomic features of the anaerobic methanotrophic archaea.</title>
        <authorList>
            <person name="Chadwick G.L."/>
            <person name="Skennerton C.T."/>
            <person name="Laso-Perez R."/>
            <person name="Leu A.O."/>
            <person name="Speth D.R."/>
            <person name="Yu H."/>
            <person name="Morgan-Lang C."/>
            <person name="Hatzenpichler R."/>
            <person name="Goudeau D."/>
            <person name="Malmstrom R."/>
            <person name="Brazelton W.J."/>
            <person name="Woyke T."/>
            <person name="Hallam S.J."/>
            <person name="Tyson G.W."/>
            <person name="Wegener G."/>
            <person name="Boetius A."/>
            <person name="Orphan V."/>
        </authorList>
    </citation>
    <scope>NUCLEOTIDE SEQUENCE</scope>
</reference>
<dbReference type="PANTHER" id="PTHR36842:SF1">
    <property type="entry name" value="PROTEIN TOLB"/>
    <property type="match status" value="1"/>
</dbReference>
<dbReference type="EMBL" id="MT631097">
    <property type="protein sequence ID" value="QNO45325.1"/>
    <property type="molecule type" value="Genomic_DNA"/>
</dbReference>
<gene>
    <name evidence="4" type="primary">tolB_1</name>
    <name evidence="3" type="synonym">tolB_2</name>
    <name evidence="3" type="ORF">CAOPPJJI_00017</name>
    <name evidence="4" type="ORF">OFOOKMEM_00002</name>
</gene>
<protein>
    <submittedName>
        <fullName evidence="4">Tol-Pal system protein TolB</fullName>
    </submittedName>
</protein>
<accession>A0A7G9YBE1</accession>
<dbReference type="InterPro" id="IPR032485">
    <property type="entry name" value="LRP1-like_beta_prop"/>
</dbReference>
<dbReference type="Gene3D" id="2.120.10.30">
    <property type="entry name" value="TolB, C-terminal domain"/>
    <property type="match status" value="2"/>
</dbReference>
<evidence type="ECO:0000313" key="3">
    <source>
        <dbReference type="EMBL" id="QNO42150.1"/>
    </source>
</evidence>
<sequence>MFAISAGVIVTALVVLPSPVKHAITPEPQLEDLTNLSENITRLTTNPGPDKNPVWSADGKKIFFVSMPDIGLGRYGPECYICVMDADGSNLTRLANGTNPVMRSDKIFFKNKAYAPIDVWVMNTDGSDKKKLISLNVTPLDSNPTISPDGEKICYFTPHSTGYYWLKWKNETWTRFDHEPRVNRRNIDILARETHANIFVMDANGGDKTKIASDIDLTCSGYSDLIWSPNGKKILFQTSTPSGNNPTTNFDIMIMDADGGNQKRLTDYPEYDTSPKWSSDGKNIAYMSGNLSNFDIWTMNPDGGDKKQLTTGALVTDFDWSLDGSKIAYNSWLTNDPKAKEIRIMDADGSNKELLLSVPCNPSRVGMGLAWSPDGSKIAFDYYMIDVVNSAIYVIDVPAMAADEGGEIKRPTETSPRTSEVYQTPDNLTEESLAIKIPDQLTEEEKLIVQIALKNRTVQEMLRGKEIKISSVNMVSGGETDEYGKESSYDLPGVQIYIGNKDWTSIIEIIPLVDLKERKVVRILKNTFIKPTLPVALTENEKSDALKIALDDPQVKEKIVGRDYEIITVMDFENWVTGKRVGPTQVLIYMNETGIAYSVTVNLTENKVIKVGEQIWLEEQKRK</sequence>
<dbReference type="Pfam" id="PF07676">
    <property type="entry name" value="PD40"/>
    <property type="match status" value="2"/>
</dbReference>
<dbReference type="Pfam" id="PF16472">
    <property type="entry name" value="DUF5050"/>
    <property type="match status" value="1"/>
</dbReference>